<gene>
    <name evidence="1" type="primary">65</name>
    <name evidence="1" type="ORF">SEA_LYMARA_65</name>
</gene>
<sequence length="141" mass="15216">MTIAPITQAEIDNVEVTRDGVTLSAAEGTIKTSVATDPSTLRTRAIYLLALANYIDNPPLPPFEFPKNHAAVITADGAMKDGKVPLARFTRIEDSGWFSRTYGWITEATILKEFTNMQVVSEGIPGLTPEDEPDVEPAPAG</sequence>
<proteinExistence type="predicted"/>
<dbReference type="RefSeq" id="YP_009884550.1">
    <property type="nucleotide sequence ID" value="NC_049471.1"/>
</dbReference>
<evidence type="ECO:0000313" key="1">
    <source>
        <dbReference type="EMBL" id="QFG14866.1"/>
    </source>
</evidence>
<protein>
    <submittedName>
        <fullName evidence="1">Uncharacterized protein</fullName>
    </submittedName>
</protein>
<accession>A0A5J6TVM1</accession>
<dbReference type="GeneID" id="55813910"/>
<reference evidence="1 2" key="1">
    <citation type="submission" date="2019-07" db="EMBL/GenBank/DDBJ databases">
        <authorList>
            <person name="Roscher J.E."/>
            <person name="Stoner T.H."/>
            <person name="Garlena R.A."/>
            <person name="Russell D.A."/>
            <person name="Pope W.H."/>
            <person name="Jacobs-Sera D."/>
            <person name="Hatfull G.F."/>
        </authorList>
    </citation>
    <scope>NUCLEOTIDE SEQUENCE [LARGE SCALE GENOMIC DNA]</scope>
</reference>
<keyword evidence="2" id="KW-1185">Reference proteome</keyword>
<dbReference type="EMBL" id="MN234234">
    <property type="protein sequence ID" value="QFG14866.1"/>
    <property type="molecule type" value="Genomic_DNA"/>
</dbReference>
<evidence type="ECO:0000313" key="2">
    <source>
        <dbReference type="Proteomes" id="UP000325665"/>
    </source>
</evidence>
<name>A0A5J6TVM1_9CAUD</name>
<organism evidence="1 2">
    <name type="scientific">Arthrobacter phage Lymara</name>
    <dbReference type="NCBI Taxonomy" id="2599828"/>
    <lineage>
        <taxon>Viruses</taxon>
        <taxon>Duplodnaviria</taxon>
        <taxon>Heunggongvirae</taxon>
        <taxon>Uroviricota</taxon>
        <taxon>Caudoviricetes</taxon>
        <taxon>Klausavirus</taxon>
        <taxon>Klausavirus lymara</taxon>
    </lineage>
</organism>
<dbReference type="KEGG" id="vg:55813910"/>
<dbReference type="Proteomes" id="UP000325665">
    <property type="component" value="Segment"/>
</dbReference>